<dbReference type="InterPro" id="IPR001810">
    <property type="entry name" value="F-box_dom"/>
</dbReference>
<evidence type="ECO:0000313" key="3">
    <source>
        <dbReference type="Proteomes" id="UP000076727"/>
    </source>
</evidence>
<protein>
    <recommendedName>
        <fullName evidence="1">F-box domain-containing protein</fullName>
    </recommendedName>
</protein>
<dbReference type="OrthoDB" id="2800666at2759"/>
<keyword evidence="3" id="KW-1185">Reference proteome</keyword>
<dbReference type="SUPFAM" id="SSF81383">
    <property type="entry name" value="F-box domain"/>
    <property type="match status" value="1"/>
</dbReference>
<dbReference type="EMBL" id="KV429104">
    <property type="protein sequence ID" value="KZT65537.1"/>
    <property type="molecule type" value="Genomic_DNA"/>
</dbReference>
<dbReference type="Gene3D" id="1.20.1280.50">
    <property type="match status" value="1"/>
</dbReference>
<dbReference type="InterPro" id="IPR036047">
    <property type="entry name" value="F-box-like_dom_sf"/>
</dbReference>
<evidence type="ECO:0000313" key="2">
    <source>
        <dbReference type="EMBL" id="KZT65537.1"/>
    </source>
</evidence>
<gene>
    <name evidence="2" type="ORF">DAEQUDRAFT_522504</name>
</gene>
<proteinExistence type="predicted"/>
<dbReference type="STRING" id="1314783.A0A165MDE4"/>
<dbReference type="PANTHER" id="PTHR38926:SF5">
    <property type="entry name" value="F-BOX AND LEUCINE-RICH REPEAT PROTEIN 6"/>
    <property type="match status" value="1"/>
</dbReference>
<organism evidence="2 3">
    <name type="scientific">Daedalea quercina L-15889</name>
    <dbReference type="NCBI Taxonomy" id="1314783"/>
    <lineage>
        <taxon>Eukaryota</taxon>
        <taxon>Fungi</taxon>
        <taxon>Dikarya</taxon>
        <taxon>Basidiomycota</taxon>
        <taxon>Agaricomycotina</taxon>
        <taxon>Agaricomycetes</taxon>
        <taxon>Polyporales</taxon>
        <taxon>Fomitopsis</taxon>
    </lineage>
</organism>
<dbReference type="Pfam" id="PF12937">
    <property type="entry name" value="F-box-like"/>
    <property type="match status" value="1"/>
</dbReference>
<dbReference type="AlphaFoldDB" id="A0A165MDE4"/>
<dbReference type="Proteomes" id="UP000076727">
    <property type="component" value="Unassembled WGS sequence"/>
</dbReference>
<evidence type="ECO:0000259" key="1">
    <source>
        <dbReference type="Pfam" id="PF12937"/>
    </source>
</evidence>
<dbReference type="PANTHER" id="PTHR38926">
    <property type="entry name" value="F-BOX DOMAIN CONTAINING PROTEIN, EXPRESSED"/>
    <property type="match status" value="1"/>
</dbReference>
<sequence>MLALLGPTFPASPSLPSQHLTSWGYEDVAPALCLAYGAERQEKHAWRSHPRLAEGCVPIERIPTELLVHIFLIVRDAARALSWLKITHVCRHWRTVALATPLLWTSIPAEKGPSFLSACLKRSNDVLVDVISHRCVLAVDPLLDVLHSHTRRLRTLSFPALSHDAAKKLLVDVVTPAPSLEHLVVQVPTPSHNYTPPQFALPDRDWSRLRSLRLNNIALPGHVSPVSSLTSLNLSDVIVGDRAALNSLLDSLAGCVQLVHLTISDSCPSPLKGDEREEISKRRTIPLRTLHTLKLSAHASVVSEVLSSVSVSPLTTTEIKCVLDPRQTSHNLVSAILRSHSTDLESSARAHSLYLFVASNIFRVRAFDAGGSSSAKLLDMDIECNPPMDMSYLLPDALRDLTHVFSASPVTDMQVFGDQRFISPEDWRVALTRLPALKTLEVGSRGRVDSLFQALSFSDVGLSICPHLKKMCAGGIDADEAAADIMLSCLDRRAAHDARLDVLVMRSRAGREPLSACTVQSMSTVVGAFDYR</sequence>
<reference evidence="2 3" key="1">
    <citation type="journal article" date="2016" name="Mol. Biol. Evol.">
        <title>Comparative Genomics of Early-Diverging Mushroom-Forming Fungi Provides Insights into the Origins of Lignocellulose Decay Capabilities.</title>
        <authorList>
            <person name="Nagy L.G."/>
            <person name="Riley R."/>
            <person name="Tritt A."/>
            <person name="Adam C."/>
            <person name="Daum C."/>
            <person name="Floudas D."/>
            <person name="Sun H."/>
            <person name="Yadav J.S."/>
            <person name="Pangilinan J."/>
            <person name="Larsson K.H."/>
            <person name="Matsuura K."/>
            <person name="Barry K."/>
            <person name="Labutti K."/>
            <person name="Kuo R."/>
            <person name="Ohm R.A."/>
            <person name="Bhattacharya S.S."/>
            <person name="Shirouzu T."/>
            <person name="Yoshinaga Y."/>
            <person name="Martin F.M."/>
            <person name="Grigoriev I.V."/>
            <person name="Hibbett D.S."/>
        </authorList>
    </citation>
    <scope>NUCLEOTIDE SEQUENCE [LARGE SCALE GENOMIC DNA]</scope>
    <source>
        <strain evidence="2 3">L-15889</strain>
    </source>
</reference>
<name>A0A165MDE4_9APHY</name>
<dbReference type="SUPFAM" id="SSF52047">
    <property type="entry name" value="RNI-like"/>
    <property type="match status" value="1"/>
</dbReference>
<accession>A0A165MDE4</accession>
<feature type="domain" description="F-box" evidence="1">
    <location>
        <begin position="59"/>
        <end position="107"/>
    </location>
</feature>